<proteinExistence type="predicted"/>
<dbReference type="EMBL" id="RCHI01000007">
    <property type="protein sequence ID" value="RLL65006.1"/>
    <property type="molecule type" value="Genomic_DNA"/>
</dbReference>
<dbReference type="PANTHER" id="PTHR39339">
    <property type="entry name" value="SLR1444 PROTEIN"/>
    <property type="match status" value="1"/>
</dbReference>
<protein>
    <submittedName>
        <fullName evidence="2">CHAD domain-containing protein</fullName>
    </submittedName>
</protein>
<dbReference type="Gene3D" id="1.40.20.10">
    <property type="entry name" value="CHAD domain"/>
    <property type="match status" value="1"/>
</dbReference>
<keyword evidence="3" id="KW-1185">Reference proteome</keyword>
<gene>
    <name evidence="2" type="ORF">DYS74_09240</name>
</gene>
<accession>A0A421BQ07</accession>
<dbReference type="PROSITE" id="PS51708">
    <property type="entry name" value="CHAD"/>
    <property type="match status" value="1"/>
</dbReference>
<dbReference type="PANTHER" id="PTHR39339:SF1">
    <property type="entry name" value="CHAD DOMAIN-CONTAINING PROTEIN"/>
    <property type="match status" value="1"/>
</dbReference>
<dbReference type="Proteomes" id="UP000279673">
    <property type="component" value="Unassembled WGS sequence"/>
</dbReference>
<feature type="domain" description="CHAD" evidence="1">
    <location>
        <begin position="16"/>
        <end position="297"/>
    </location>
</feature>
<organism evidence="2 3">
    <name type="scientific">Paenirhodobacter hankyongi</name>
    <dbReference type="NCBI Taxonomy" id="2294033"/>
    <lineage>
        <taxon>Bacteria</taxon>
        <taxon>Pseudomonadati</taxon>
        <taxon>Pseudomonadota</taxon>
        <taxon>Alphaproteobacteria</taxon>
        <taxon>Rhodobacterales</taxon>
        <taxon>Rhodobacter group</taxon>
        <taxon>Paenirhodobacter</taxon>
    </lineage>
</organism>
<dbReference type="Pfam" id="PF05235">
    <property type="entry name" value="CHAD"/>
    <property type="match status" value="1"/>
</dbReference>
<name>A0A421BQ07_9RHOB</name>
<comment type="caution">
    <text evidence="2">The sequence shown here is derived from an EMBL/GenBank/DDBJ whole genome shotgun (WGS) entry which is preliminary data.</text>
</comment>
<evidence type="ECO:0000313" key="2">
    <source>
        <dbReference type="EMBL" id="RLL65006.1"/>
    </source>
</evidence>
<dbReference type="SMART" id="SM00880">
    <property type="entry name" value="CHAD"/>
    <property type="match status" value="1"/>
</dbReference>
<dbReference type="InterPro" id="IPR007899">
    <property type="entry name" value="CHAD_dom"/>
</dbReference>
<evidence type="ECO:0000259" key="1">
    <source>
        <dbReference type="PROSITE" id="PS51708"/>
    </source>
</evidence>
<sequence>MLGRCRCKEARMPFQFDPKDPRITKTVRHIARDELRAALDRLSAAPGEGSLLHGLRKHIKKTRGLLRLVAPVFPGFHRENAVLRDAAAGISELRDAEVMRISLLRLGAAEDAAGLAARQMLASVAPEPPAAPPTAALAAFGERIAEVHDRAAHWEFEKKGWEALAPGLATTFHDARKRMARAARDGDDEHFHAWRSRVKHHWYQARLLLPIWPEMMSAHADIADRLGEALGQHHDLAVLARAMPDHLSPEAAVALSTRIEDEKKRLETLSFFLGERLFAEAPEALVARWGAWYALWRQEDHACDPALPEVEEAED</sequence>
<reference evidence="2 3" key="1">
    <citation type="submission" date="2018-10" db="EMBL/GenBank/DDBJ databases">
        <title>Rhodobacter sp . BO-81.</title>
        <authorList>
            <person name="Im W.T."/>
        </authorList>
    </citation>
    <scope>NUCLEOTIDE SEQUENCE [LARGE SCALE GENOMIC DNA]</scope>
    <source>
        <strain evidence="2 3">BO-81</strain>
    </source>
</reference>
<evidence type="ECO:0000313" key="3">
    <source>
        <dbReference type="Proteomes" id="UP000279673"/>
    </source>
</evidence>
<dbReference type="InterPro" id="IPR038186">
    <property type="entry name" value="CHAD_dom_sf"/>
</dbReference>
<dbReference type="AlphaFoldDB" id="A0A421BQ07"/>